<dbReference type="InterPro" id="IPR008983">
    <property type="entry name" value="Tumour_necrosis_fac-like_dom"/>
</dbReference>
<organism evidence="2 3">
    <name type="scientific">Xiphophorus maculatus</name>
    <name type="common">Southern platyfish</name>
    <name type="synonym">Platypoecilus maculatus</name>
    <dbReference type="NCBI Taxonomy" id="8083"/>
    <lineage>
        <taxon>Eukaryota</taxon>
        <taxon>Metazoa</taxon>
        <taxon>Chordata</taxon>
        <taxon>Craniata</taxon>
        <taxon>Vertebrata</taxon>
        <taxon>Euteleostomi</taxon>
        <taxon>Actinopterygii</taxon>
        <taxon>Neopterygii</taxon>
        <taxon>Teleostei</taxon>
        <taxon>Neoteleostei</taxon>
        <taxon>Acanthomorphata</taxon>
        <taxon>Ovalentaria</taxon>
        <taxon>Atherinomorphae</taxon>
        <taxon>Cyprinodontiformes</taxon>
        <taxon>Poeciliidae</taxon>
        <taxon>Poeciliinae</taxon>
        <taxon>Xiphophorus</taxon>
    </lineage>
</organism>
<dbReference type="Pfam" id="PF00386">
    <property type="entry name" value="C1q"/>
    <property type="match status" value="1"/>
</dbReference>
<reference evidence="2" key="4">
    <citation type="submission" date="2025-09" db="UniProtKB">
        <authorList>
            <consortium name="Ensembl"/>
        </authorList>
    </citation>
    <scope>IDENTIFICATION</scope>
    <source>
        <strain evidence="2">JP 163 A</strain>
    </source>
</reference>
<dbReference type="Gene3D" id="2.60.120.40">
    <property type="match status" value="1"/>
</dbReference>
<evidence type="ECO:0000259" key="1">
    <source>
        <dbReference type="PROSITE" id="PS50871"/>
    </source>
</evidence>
<protein>
    <recommendedName>
        <fullName evidence="1">C1q domain-containing protein</fullName>
    </recommendedName>
</protein>
<reference evidence="3" key="2">
    <citation type="journal article" date="2013" name="Nat. Genet.">
        <title>The genome of the platyfish, Xiphophorus maculatus, provides insights into evolutionary adaptation and several complex traits.</title>
        <authorList>
            <person name="Schartl M."/>
            <person name="Walter R.B."/>
            <person name="Shen Y."/>
            <person name="Garcia T."/>
            <person name="Catchen J."/>
            <person name="Amores A."/>
            <person name="Braasch I."/>
            <person name="Chalopin D."/>
            <person name="Volff J.N."/>
            <person name="Lesch K.P."/>
            <person name="Bisazza A."/>
            <person name="Minx P."/>
            <person name="Hillier L."/>
            <person name="Wilson R.K."/>
            <person name="Fuerstenberg S."/>
            <person name="Boore J."/>
            <person name="Searle S."/>
            <person name="Postlethwait J.H."/>
            <person name="Warren W.C."/>
        </authorList>
    </citation>
    <scope>NUCLEOTIDE SEQUENCE [LARGE SCALE GENOMIC DNA]</scope>
    <source>
        <strain evidence="3">JP 163 A</strain>
    </source>
</reference>
<proteinExistence type="predicted"/>
<evidence type="ECO:0000313" key="2">
    <source>
        <dbReference type="Ensembl" id="ENSXMAP00000027756.1"/>
    </source>
</evidence>
<dbReference type="SUPFAM" id="SSF49842">
    <property type="entry name" value="TNF-like"/>
    <property type="match status" value="1"/>
</dbReference>
<dbReference type="Ensembl" id="ENSXMAT00000033345.1">
    <property type="protein sequence ID" value="ENSXMAP00000027756.1"/>
    <property type="gene ID" value="ENSXMAG00000029461.1"/>
</dbReference>
<dbReference type="SMART" id="SM00110">
    <property type="entry name" value="C1Q"/>
    <property type="match status" value="1"/>
</dbReference>
<dbReference type="PROSITE" id="PS50871">
    <property type="entry name" value="C1Q"/>
    <property type="match status" value="1"/>
</dbReference>
<evidence type="ECO:0000313" key="3">
    <source>
        <dbReference type="Proteomes" id="UP000002852"/>
    </source>
</evidence>
<dbReference type="PANTHER" id="PTHR31635">
    <property type="entry name" value="REVERSE TRANSCRIPTASE DOMAIN-CONTAINING PROTEIN-RELATED"/>
    <property type="match status" value="1"/>
</dbReference>
<dbReference type="AlphaFoldDB" id="A0A3B5QC12"/>
<dbReference type="GeneTree" id="ENSGT00950000183116"/>
<keyword evidence="3" id="KW-1185">Reference proteome</keyword>
<accession>A0A3B5QC12</accession>
<feature type="domain" description="C1q" evidence="1">
    <location>
        <begin position="153"/>
        <end position="279"/>
    </location>
</feature>
<dbReference type="Proteomes" id="UP000002852">
    <property type="component" value="Unassembled WGS sequence"/>
</dbReference>
<dbReference type="InParanoid" id="A0A3B5QC12"/>
<reference evidence="2" key="3">
    <citation type="submission" date="2025-08" db="UniProtKB">
        <authorList>
            <consortium name="Ensembl"/>
        </authorList>
    </citation>
    <scope>IDENTIFICATION</scope>
    <source>
        <strain evidence="2">JP 163 A</strain>
    </source>
</reference>
<name>A0A3B5QC12_XIPMA</name>
<sequence>MPLSKLCYKSHIQKWKFHWVPKNLKYLGILLNPGLEDIILDNFEPVINKISLLLKGWDKLQISLWGRVQAIKMIITPKLNYLFSLLPLKTPHSIFKTLDKMINNFIWEGKKPKMSVLKLQTKVEYGGLRLPNMQLYQEAFTSLNMDLSLTFCLTVKQVAFSASLLTSGSETFGPFNTQTPLVFRHVISKIGNAYNSNTGFFTAPVKGAYHFEFYIYGHGHSSYPAAAVLTRNGEHIFIAYEHQSSLVGDVIFLRQWRNSWIFDNQNRHNTFSGHLLFTM</sequence>
<dbReference type="PANTHER" id="PTHR31635:SF196">
    <property type="entry name" value="REVERSE TRANSCRIPTASE DOMAIN-CONTAINING PROTEIN-RELATED"/>
    <property type="match status" value="1"/>
</dbReference>
<reference evidence="3" key="1">
    <citation type="submission" date="2012-01" db="EMBL/GenBank/DDBJ databases">
        <authorList>
            <person name="Walter R."/>
            <person name="Schartl M."/>
            <person name="Warren W."/>
        </authorList>
    </citation>
    <scope>NUCLEOTIDE SEQUENCE [LARGE SCALE GENOMIC DNA]</scope>
    <source>
        <strain evidence="3">JP 163 A</strain>
    </source>
</reference>
<dbReference type="InterPro" id="IPR001073">
    <property type="entry name" value="C1q_dom"/>
</dbReference>